<feature type="transmembrane region" description="Helical" evidence="1">
    <location>
        <begin position="36"/>
        <end position="55"/>
    </location>
</feature>
<proteinExistence type="predicted"/>
<reference evidence="2 3" key="1">
    <citation type="submission" date="2020-11" db="EMBL/GenBank/DDBJ databases">
        <authorList>
            <person name="Peeters C."/>
        </authorList>
    </citation>
    <scope>NUCLEOTIDE SEQUENCE [LARGE SCALE GENOMIC DNA]</scope>
    <source>
        <strain evidence="2 3">LMG 8286</strain>
    </source>
</reference>
<dbReference type="EMBL" id="CAJHOE010000001">
    <property type="protein sequence ID" value="CAD7287091.1"/>
    <property type="molecule type" value="Genomic_DNA"/>
</dbReference>
<evidence type="ECO:0008006" key="4">
    <source>
        <dbReference type="Google" id="ProtNLM"/>
    </source>
</evidence>
<keyword evidence="1" id="KW-0812">Transmembrane</keyword>
<evidence type="ECO:0000313" key="2">
    <source>
        <dbReference type="EMBL" id="CAD7287091.1"/>
    </source>
</evidence>
<dbReference type="NCBIfam" id="NF037970">
    <property type="entry name" value="vanZ_1"/>
    <property type="match status" value="1"/>
</dbReference>
<comment type="caution">
    <text evidence="2">The sequence shown here is derived from an EMBL/GenBank/DDBJ whole genome shotgun (WGS) entry which is preliminary data.</text>
</comment>
<organism evidence="2 3">
    <name type="scientific">Campylobacter suis</name>
    <dbReference type="NCBI Taxonomy" id="2790657"/>
    <lineage>
        <taxon>Bacteria</taxon>
        <taxon>Pseudomonadati</taxon>
        <taxon>Campylobacterota</taxon>
        <taxon>Epsilonproteobacteria</taxon>
        <taxon>Campylobacterales</taxon>
        <taxon>Campylobacteraceae</taxon>
        <taxon>Campylobacter</taxon>
    </lineage>
</organism>
<feature type="transmembrane region" description="Helical" evidence="1">
    <location>
        <begin position="89"/>
        <end position="110"/>
    </location>
</feature>
<protein>
    <recommendedName>
        <fullName evidence="4">VanZ family protein</fullName>
    </recommendedName>
</protein>
<dbReference type="PANTHER" id="PTHR28008">
    <property type="entry name" value="DOMAIN PROTEIN, PUTATIVE (AFU_ORTHOLOGUE AFUA_3G10980)-RELATED"/>
    <property type="match status" value="1"/>
</dbReference>
<name>A0ABM8Q2S6_9BACT</name>
<feature type="transmembrane region" description="Helical" evidence="1">
    <location>
        <begin position="62"/>
        <end position="83"/>
    </location>
</feature>
<dbReference type="Proteomes" id="UP000789359">
    <property type="component" value="Unassembled WGS sequence"/>
</dbReference>
<dbReference type="PANTHER" id="PTHR28008:SF1">
    <property type="entry name" value="DOMAIN PROTEIN, PUTATIVE (AFU_ORTHOLOGUE AFUA_3G10980)-RELATED"/>
    <property type="match status" value="1"/>
</dbReference>
<evidence type="ECO:0000256" key="1">
    <source>
        <dbReference type="SAM" id="Phobius"/>
    </source>
</evidence>
<evidence type="ECO:0000313" key="3">
    <source>
        <dbReference type="Proteomes" id="UP000789359"/>
    </source>
</evidence>
<keyword evidence="3" id="KW-1185">Reference proteome</keyword>
<dbReference type="RefSeq" id="WP_230056491.1">
    <property type="nucleotide sequence ID" value="NZ_CAJHOE010000001.1"/>
</dbReference>
<accession>A0ABM8Q2S6</accession>
<sequence>MRVKFARFLFFICLFAIEFLATTSRSIPVIENYWDKANHFLAFSTLYVLLSLGWRSGLFAKFYVKFCVLLAFGVQIELVQSMLPNRYFSLLDIFADIIGIFFGVLAFWVLRQIFANFLSSHKSWQP</sequence>
<keyword evidence="1" id="KW-1133">Transmembrane helix</keyword>
<keyword evidence="1" id="KW-0472">Membrane</keyword>
<gene>
    <name evidence="2" type="ORF">LMG8286_00722</name>
</gene>